<keyword evidence="3" id="KW-0597">Phosphoprotein</keyword>
<dbReference type="Proteomes" id="UP001597097">
    <property type="component" value="Unassembled WGS sequence"/>
</dbReference>
<dbReference type="SUPFAM" id="SSF47336">
    <property type="entry name" value="ACP-like"/>
    <property type="match status" value="1"/>
</dbReference>
<evidence type="ECO:0000313" key="6">
    <source>
        <dbReference type="EMBL" id="MFD1535417.1"/>
    </source>
</evidence>
<dbReference type="PANTHER" id="PTHR45527:SF1">
    <property type="entry name" value="FATTY ACID SYNTHASE"/>
    <property type="match status" value="1"/>
</dbReference>
<evidence type="ECO:0000256" key="4">
    <source>
        <dbReference type="SAM" id="MobiDB-lite"/>
    </source>
</evidence>
<dbReference type="Pfam" id="PF18563">
    <property type="entry name" value="TubC_N"/>
    <property type="match status" value="1"/>
</dbReference>
<dbReference type="InterPro" id="IPR009081">
    <property type="entry name" value="PP-bd_ACP"/>
</dbReference>
<dbReference type="Gene3D" id="3.30.559.30">
    <property type="entry name" value="Nonribosomal peptide synthetase, condensation domain"/>
    <property type="match status" value="1"/>
</dbReference>
<accession>A0ABW4G227</accession>
<dbReference type="PROSITE" id="PS50075">
    <property type="entry name" value="CARRIER"/>
    <property type="match status" value="1"/>
</dbReference>
<dbReference type="InterPro" id="IPR010071">
    <property type="entry name" value="AA_adenyl_dom"/>
</dbReference>
<reference evidence="7" key="1">
    <citation type="journal article" date="2019" name="Int. J. Syst. Evol. Microbiol.">
        <title>The Global Catalogue of Microorganisms (GCM) 10K type strain sequencing project: providing services to taxonomists for standard genome sequencing and annotation.</title>
        <authorList>
            <consortium name="The Broad Institute Genomics Platform"/>
            <consortium name="The Broad Institute Genome Sequencing Center for Infectious Disease"/>
            <person name="Wu L."/>
            <person name="Ma J."/>
        </authorList>
    </citation>
    <scope>NUCLEOTIDE SEQUENCE [LARGE SCALE GENOMIC DNA]</scope>
    <source>
        <strain evidence="7">CGMCC 1.15399</strain>
    </source>
</reference>
<comment type="caution">
    <text evidence="6">The sequence shown here is derived from an EMBL/GenBank/DDBJ whole genome shotgun (WGS) entry which is preliminary data.</text>
</comment>
<keyword evidence="7" id="KW-1185">Reference proteome</keyword>
<dbReference type="InterPro" id="IPR036736">
    <property type="entry name" value="ACP-like_sf"/>
</dbReference>
<evidence type="ECO:0000259" key="5">
    <source>
        <dbReference type="PROSITE" id="PS50075"/>
    </source>
</evidence>
<dbReference type="InterPro" id="IPR044894">
    <property type="entry name" value="TubC_N_sf"/>
</dbReference>
<dbReference type="Gene3D" id="3.40.50.1820">
    <property type="entry name" value="alpha/beta hydrolase"/>
    <property type="match status" value="1"/>
</dbReference>
<dbReference type="PANTHER" id="PTHR45527">
    <property type="entry name" value="NONRIBOSOMAL PEPTIDE SYNTHETASE"/>
    <property type="match status" value="1"/>
</dbReference>
<dbReference type="InterPro" id="IPR001242">
    <property type="entry name" value="Condensation_dom"/>
</dbReference>
<dbReference type="InterPro" id="IPR006162">
    <property type="entry name" value="Ppantetheine_attach_site"/>
</dbReference>
<dbReference type="InterPro" id="IPR023213">
    <property type="entry name" value="CAT-like_dom_sf"/>
</dbReference>
<dbReference type="SUPFAM" id="SSF53474">
    <property type="entry name" value="alpha/beta-Hydrolases"/>
    <property type="match status" value="1"/>
</dbReference>
<dbReference type="InterPro" id="IPR041464">
    <property type="entry name" value="TubC_N"/>
</dbReference>
<dbReference type="Gene3D" id="2.30.38.10">
    <property type="entry name" value="Luciferase, Domain 3"/>
    <property type="match status" value="1"/>
</dbReference>
<dbReference type="Pfam" id="PF00550">
    <property type="entry name" value="PP-binding"/>
    <property type="match status" value="1"/>
</dbReference>
<dbReference type="Gene3D" id="3.30.300.30">
    <property type="match status" value="1"/>
</dbReference>
<dbReference type="CDD" id="cd05930">
    <property type="entry name" value="A_NRPS"/>
    <property type="match status" value="1"/>
</dbReference>
<dbReference type="InterPro" id="IPR045851">
    <property type="entry name" value="AMP-bd_C_sf"/>
</dbReference>
<dbReference type="NCBIfam" id="TIGR01733">
    <property type="entry name" value="AA-adenyl-dom"/>
    <property type="match status" value="1"/>
</dbReference>
<dbReference type="InterPro" id="IPR020806">
    <property type="entry name" value="PKS_PP-bd"/>
</dbReference>
<dbReference type="Pfam" id="PF00975">
    <property type="entry name" value="Thioesterase"/>
    <property type="match status" value="1"/>
</dbReference>
<dbReference type="InterPro" id="IPR025110">
    <property type="entry name" value="AMP-bd_C"/>
</dbReference>
<gene>
    <name evidence="6" type="ORF">ACFSJ0_00145</name>
</gene>
<dbReference type="Pfam" id="PF13193">
    <property type="entry name" value="AMP-binding_C"/>
    <property type="match status" value="1"/>
</dbReference>
<dbReference type="RefSeq" id="WP_378619232.1">
    <property type="nucleotide sequence ID" value="NZ_JBHUCM010000001.1"/>
</dbReference>
<dbReference type="SUPFAM" id="SSF52777">
    <property type="entry name" value="CoA-dependent acyltransferases"/>
    <property type="match status" value="2"/>
</dbReference>
<dbReference type="SUPFAM" id="SSF56801">
    <property type="entry name" value="Acetyl-CoA synthetase-like"/>
    <property type="match status" value="1"/>
</dbReference>
<keyword evidence="2" id="KW-0596">Phosphopantetheine</keyword>
<feature type="domain" description="Carrier" evidence="5">
    <location>
        <begin position="1032"/>
        <end position="1106"/>
    </location>
</feature>
<dbReference type="EMBL" id="JBHUCM010000001">
    <property type="protein sequence ID" value="MFD1535417.1"/>
    <property type="molecule type" value="Genomic_DNA"/>
</dbReference>
<feature type="compositionally biased region" description="Acidic residues" evidence="4">
    <location>
        <begin position="1386"/>
        <end position="1404"/>
    </location>
</feature>
<dbReference type="Gene3D" id="3.30.559.10">
    <property type="entry name" value="Chloramphenicol acetyltransferase-like domain"/>
    <property type="match status" value="1"/>
</dbReference>
<protein>
    <submittedName>
        <fullName evidence="6">Amino acid adenylation domain-containing protein</fullName>
    </submittedName>
</protein>
<dbReference type="Pfam" id="PF00668">
    <property type="entry name" value="Condensation"/>
    <property type="match status" value="1"/>
</dbReference>
<evidence type="ECO:0000313" key="7">
    <source>
        <dbReference type="Proteomes" id="UP001597097"/>
    </source>
</evidence>
<evidence type="ECO:0000256" key="2">
    <source>
        <dbReference type="ARBA" id="ARBA00022450"/>
    </source>
</evidence>
<dbReference type="InterPro" id="IPR001031">
    <property type="entry name" value="Thioesterase"/>
</dbReference>
<proteinExistence type="predicted"/>
<organism evidence="6 7">
    <name type="scientific">Nonomuraea guangzhouensis</name>
    <dbReference type="NCBI Taxonomy" id="1291555"/>
    <lineage>
        <taxon>Bacteria</taxon>
        <taxon>Bacillati</taxon>
        <taxon>Actinomycetota</taxon>
        <taxon>Actinomycetes</taxon>
        <taxon>Streptosporangiales</taxon>
        <taxon>Streptosporangiaceae</taxon>
        <taxon>Nonomuraea</taxon>
    </lineage>
</organism>
<sequence>MTISPADLFDELELRGVHLYLADDRLRILAPKGALTEELREKVAQHRSELMDILQQREIAASVDRPAPILAVSRDRLMPLSFAQQRLWFLDQLEPGSVAYNVPSPMPLSGELDVAALRAALDAVIERHEVLRTRLVADNDGIPQQVIDPPSAFHLPMIELSHEADPFRAAREWVAADTATPFDLANGPLIRGSLLRLADDEHVLALCMHHIVSDEWSADILGRELQALYEAFRSGRPNPLPPLTIQYADFAVWQRERLSDAVLDEQLAYWRTQLADPPQLDLPTDRPRPAIRSTAGAAVRFQLDAETTRRLQEISQQNSGTMFMTLLAAYNVLLTKYTGQDDLIVGTPVANRNHPETEQLIGFFVNTLALRADLSGDLTFTELLAQIRATALAAYTHQDLPFEQLIDDLNIARDRSRTPLFQAFFNYTTAVTVVSPTSSLESSADALPAKFDLSLTMGHNPDGSLIGSIQYSTALFDEATIRRMMGHFTHVLAAITSDPGQHVSALSILTAAEHQQLTVDWNSATAELLPFNGVHELIAAQATLRPDATAVIHDDIPLTYAQLDARANQLAHHLQTLGIGTEQIVALCLPTGPEAIIAIHAIWKTGAAYLTLDPEHPAERLTYQLADSGAAAVITGADAPAVGDVPVVTLYDSDTQAVLSAQATTAPDTTVHPQQTAYLIYTSGSTGRPKAVKITHRNLVNYLTVAPTRLGIGQPHATYLLLQNTVTDFANTILFTSLTTGGTLHIGPAQTITDPQHLAAYLNDHPIDHYKIVPTHLNALTHTTPPHTLLPHHTLILGGEATTPTHLHNLLTHTTTQTIHNHYGPTETTIGTITTPLTTTPPTLGTPLPNTTAHILDSHLSPVPVGVAGELHIGGTGLARGYHNQPALTAQRFIAAPEGQRLYRTGDQTRRHANGHIHFLGRNDHQIKLRGHRIEPAEIEHTLTTHPTITNALITLHHDRLIAYLVPTDQDDGIPASTELRDHLRATLPDHMIPTTYIELPAFPRTPNGKIDRRALPAPDTTRPDLTDTYQAPTTPTQQLLATIWTDLLNLDQIGTTDNFFDLGGHSLLATQAITRIRTSGYEVSLGDLFDHPTIAELAQLMVMTSASDVMPDHRSMVRIRWGSTSPAVFSVHSVTGAAGDFTGLAGHLGPEQQWFALQARGLDGTETPVESVERMAEMYLDEVLAVQDTGPYLFAAWSMGGYVAVEMARQAEARGLDVGGVFLVGPPLHRVRRGIDKARDTRQLRALMRRLDEVIAGEPGTLLAQADEELLLELWPAQGDLLADLRAGEKQALRVARVVAANSLAVLHHRGRRGLKPYGGRVVLFVPQDDPEELQVRLLEQWRSTLREEPEIVYVPGTHEAVIRDEGAARVGARLRAEVARHEETDQEADQETEQEPEQETER</sequence>
<dbReference type="PROSITE" id="PS00012">
    <property type="entry name" value="PHOSPHOPANTETHEINE"/>
    <property type="match status" value="1"/>
</dbReference>
<dbReference type="InterPro" id="IPR000873">
    <property type="entry name" value="AMP-dep_synth/lig_dom"/>
</dbReference>
<dbReference type="InterPro" id="IPR029058">
    <property type="entry name" value="AB_hydrolase_fold"/>
</dbReference>
<feature type="region of interest" description="Disordered" evidence="4">
    <location>
        <begin position="1008"/>
        <end position="1032"/>
    </location>
</feature>
<dbReference type="Pfam" id="PF00501">
    <property type="entry name" value="AMP-binding"/>
    <property type="match status" value="1"/>
</dbReference>
<dbReference type="InterPro" id="IPR020845">
    <property type="entry name" value="AMP-binding_CS"/>
</dbReference>
<dbReference type="CDD" id="cd19531">
    <property type="entry name" value="LCL_NRPS-like"/>
    <property type="match status" value="1"/>
</dbReference>
<feature type="region of interest" description="Disordered" evidence="4">
    <location>
        <begin position="1377"/>
        <end position="1404"/>
    </location>
</feature>
<dbReference type="SMART" id="SM00823">
    <property type="entry name" value="PKS_PP"/>
    <property type="match status" value="1"/>
</dbReference>
<dbReference type="PROSITE" id="PS00455">
    <property type="entry name" value="AMP_BINDING"/>
    <property type="match status" value="1"/>
</dbReference>
<evidence type="ECO:0000256" key="1">
    <source>
        <dbReference type="ARBA" id="ARBA00001957"/>
    </source>
</evidence>
<dbReference type="Gene3D" id="1.10.1200.10">
    <property type="entry name" value="ACP-like"/>
    <property type="match status" value="1"/>
</dbReference>
<dbReference type="Gene3D" id="3.40.50.980">
    <property type="match status" value="2"/>
</dbReference>
<comment type="cofactor">
    <cofactor evidence="1">
        <name>pantetheine 4'-phosphate</name>
        <dbReference type="ChEBI" id="CHEBI:47942"/>
    </cofactor>
</comment>
<dbReference type="Gene3D" id="1.10.10.1830">
    <property type="entry name" value="Non-ribosomal peptide synthase, adenylation domain"/>
    <property type="match status" value="1"/>
</dbReference>
<name>A0ABW4G227_9ACTN</name>
<evidence type="ECO:0000256" key="3">
    <source>
        <dbReference type="ARBA" id="ARBA00022553"/>
    </source>
</evidence>